<dbReference type="InterPro" id="IPR000620">
    <property type="entry name" value="EamA_dom"/>
</dbReference>
<protein>
    <submittedName>
        <fullName evidence="3">EamA family transporter</fullName>
    </submittedName>
</protein>
<dbReference type="PANTHER" id="PTHR22911:SF137">
    <property type="entry name" value="SOLUTE CARRIER FAMILY 35 MEMBER G2-RELATED"/>
    <property type="match status" value="1"/>
</dbReference>
<keyword evidence="4" id="KW-1185">Reference proteome</keyword>
<feature type="transmembrane region" description="Helical" evidence="1">
    <location>
        <begin position="125"/>
        <end position="144"/>
    </location>
</feature>
<comment type="caution">
    <text evidence="3">The sequence shown here is derived from an EMBL/GenBank/DDBJ whole genome shotgun (WGS) entry which is preliminary data.</text>
</comment>
<dbReference type="Proteomes" id="UP001371218">
    <property type="component" value="Unassembled WGS sequence"/>
</dbReference>
<keyword evidence="1" id="KW-0472">Membrane</keyword>
<feature type="domain" description="EamA" evidence="2">
    <location>
        <begin position="153"/>
        <end position="287"/>
    </location>
</feature>
<accession>A0ABU9BN40</accession>
<dbReference type="Pfam" id="PF00892">
    <property type="entry name" value="EamA"/>
    <property type="match status" value="2"/>
</dbReference>
<feature type="transmembrane region" description="Helical" evidence="1">
    <location>
        <begin position="243"/>
        <end position="264"/>
    </location>
</feature>
<dbReference type="EMBL" id="JBBUTG010000002">
    <property type="protein sequence ID" value="MEK8030050.1"/>
    <property type="molecule type" value="Genomic_DNA"/>
</dbReference>
<organism evidence="3 4">
    <name type="scientific">Ideonella lacteola</name>
    <dbReference type="NCBI Taxonomy" id="2984193"/>
    <lineage>
        <taxon>Bacteria</taxon>
        <taxon>Pseudomonadati</taxon>
        <taxon>Pseudomonadota</taxon>
        <taxon>Betaproteobacteria</taxon>
        <taxon>Burkholderiales</taxon>
        <taxon>Sphaerotilaceae</taxon>
        <taxon>Ideonella</taxon>
    </lineage>
</organism>
<feature type="domain" description="EamA" evidence="2">
    <location>
        <begin position="9"/>
        <end position="137"/>
    </location>
</feature>
<keyword evidence="1" id="KW-1133">Transmembrane helix</keyword>
<evidence type="ECO:0000259" key="2">
    <source>
        <dbReference type="Pfam" id="PF00892"/>
    </source>
</evidence>
<proteinExistence type="predicted"/>
<feature type="transmembrane region" description="Helical" evidence="1">
    <location>
        <begin position="97"/>
        <end position="118"/>
    </location>
</feature>
<feature type="transmembrane region" description="Helical" evidence="1">
    <location>
        <begin position="38"/>
        <end position="57"/>
    </location>
</feature>
<dbReference type="SUPFAM" id="SSF103481">
    <property type="entry name" value="Multidrug resistance efflux transporter EmrE"/>
    <property type="match status" value="2"/>
</dbReference>
<feature type="transmembrane region" description="Helical" evidence="1">
    <location>
        <begin position="69"/>
        <end position="91"/>
    </location>
</feature>
<evidence type="ECO:0000256" key="1">
    <source>
        <dbReference type="SAM" id="Phobius"/>
    </source>
</evidence>
<keyword evidence="1" id="KW-0812">Transmembrane</keyword>
<gene>
    <name evidence="3" type="ORF">AACH06_04380</name>
</gene>
<dbReference type="RefSeq" id="WP_341424406.1">
    <property type="nucleotide sequence ID" value="NZ_JBBUTG010000002.1"/>
</dbReference>
<reference evidence="3 4" key="1">
    <citation type="submission" date="2024-04" db="EMBL/GenBank/DDBJ databases">
        <title>Novel species of the genus Ideonella isolated from streams.</title>
        <authorList>
            <person name="Lu H."/>
        </authorList>
    </citation>
    <scope>NUCLEOTIDE SEQUENCE [LARGE SCALE GENOMIC DNA]</scope>
    <source>
        <strain evidence="3 4">DXS29W</strain>
    </source>
</reference>
<feature type="transmembrane region" description="Helical" evidence="1">
    <location>
        <begin position="216"/>
        <end position="236"/>
    </location>
</feature>
<evidence type="ECO:0000313" key="3">
    <source>
        <dbReference type="EMBL" id="MEK8030050.1"/>
    </source>
</evidence>
<sequence length="307" mass="31829">MTTPSSSNWLGFALLTMLTWGVWGAFTGLPTEHGFPDTLVYAVWALTMVPPAIYAWRRAGGVVQKDRRSIALGLAIGLLGAGGQMLLFRAVKTGPAYLIFPIISLSPALTIAMSFALLRERTGRLGMLGIALALLSLPLFDYTPGGHSELGPWFLLAVAVLVAWGVQAYFIKLANATMSAESIFVYMTLSAVLSIPVAVVMTDFSQPVNWGWNGPGLAAVIQVLNSIGALTLVHAFRHGKAIVVSPLVNAGAPLLTAVIALLVAGAVPGPFKMAGIGLALLAALLLALQPEGDAGGSTGASGEGARA</sequence>
<name>A0ABU9BN40_9BURK</name>
<dbReference type="InterPro" id="IPR037185">
    <property type="entry name" value="EmrE-like"/>
</dbReference>
<feature type="transmembrane region" description="Helical" evidence="1">
    <location>
        <begin position="150"/>
        <end position="171"/>
    </location>
</feature>
<dbReference type="PANTHER" id="PTHR22911">
    <property type="entry name" value="ACYL-MALONYL CONDENSING ENZYME-RELATED"/>
    <property type="match status" value="1"/>
</dbReference>
<feature type="transmembrane region" description="Helical" evidence="1">
    <location>
        <begin position="183"/>
        <end position="204"/>
    </location>
</feature>
<evidence type="ECO:0000313" key="4">
    <source>
        <dbReference type="Proteomes" id="UP001371218"/>
    </source>
</evidence>
<feature type="transmembrane region" description="Helical" evidence="1">
    <location>
        <begin position="7"/>
        <end position="26"/>
    </location>
</feature>